<dbReference type="PANTHER" id="PTHR33279">
    <property type="entry name" value="SULFUR CARRIER PROTEIN YEDF-RELATED"/>
    <property type="match status" value="1"/>
</dbReference>
<gene>
    <name evidence="3" type="ORF">H9906_00825</name>
</gene>
<comment type="caution">
    <text evidence="3">The sequence shown here is derived from an EMBL/GenBank/DDBJ whole genome shotgun (WGS) entry which is preliminary data.</text>
</comment>
<reference evidence="3" key="1">
    <citation type="journal article" date="2021" name="PeerJ">
        <title>Extensive microbial diversity within the chicken gut microbiome revealed by metagenomics and culture.</title>
        <authorList>
            <person name="Gilroy R."/>
            <person name="Ravi A."/>
            <person name="Getino M."/>
            <person name="Pursley I."/>
            <person name="Horton D.L."/>
            <person name="Alikhan N.F."/>
            <person name="Baker D."/>
            <person name="Gharbi K."/>
            <person name="Hall N."/>
            <person name="Watson M."/>
            <person name="Adriaenssens E.M."/>
            <person name="Foster-Nyarko E."/>
            <person name="Jarju S."/>
            <person name="Secka A."/>
            <person name="Antonio M."/>
            <person name="Oren A."/>
            <person name="Chaudhuri R.R."/>
            <person name="La Ragione R."/>
            <person name="Hildebrand F."/>
            <person name="Pallen M.J."/>
        </authorList>
    </citation>
    <scope>NUCLEOTIDE SEQUENCE</scope>
    <source>
        <strain evidence="3">9264</strain>
    </source>
</reference>
<dbReference type="EMBL" id="DWUQ01000016">
    <property type="protein sequence ID" value="HJD43557.1"/>
    <property type="molecule type" value="Genomic_DNA"/>
</dbReference>
<evidence type="ECO:0000313" key="4">
    <source>
        <dbReference type="Proteomes" id="UP000823889"/>
    </source>
</evidence>
<sequence>MSDSLNPNASPLDHESIQVALEVDASGLACPLPILRAKKALAQIESGQTIKVLTTDQHALTDFQAFAQQTGNRLLKQVQQGEVLVHYLCRR</sequence>
<evidence type="ECO:0000259" key="2">
    <source>
        <dbReference type="PROSITE" id="PS01148"/>
    </source>
</evidence>
<dbReference type="Pfam" id="PF01206">
    <property type="entry name" value="TusA"/>
    <property type="match status" value="1"/>
</dbReference>
<dbReference type="SUPFAM" id="SSF64307">
    <property type="entry name" value="SirA-like"/>
    <property type="match status" value="1"/>
</dbReference>
<reference evidence="3" key="2">
    <citation type="submission" date="2021-04" db="EMBL/GenBank/DDBJ databases">
        <authorList>
            <person name="Gilroy R."/>
        </authorList>
    </citation>
    <scope>NUCLEOTIDE SEQUENCE</scope>
    <source>
        <strain evidence="3">9264</strain>
    </source>
</reference>
<name>A0A9D2RH80_9BURK</name>
<dbReference type="InterPro" id="IPR036868">
    <property type="entry name" value="TusA-like_sf"/>
</dbReference>
<accession>A0A9D2RH80</accession>
<feature type="domain" description="UPF0033" evidence="2">
    <location>
        <begin position="23"/>
        <end position="47"/>
    </location>
</feature>
<dbReference type="PANTHER" id="PTHR33279:SF6">
    <property type="entry name" value="SULFUR CARRIER PROTEIN YEDF-RELATED"/>
    <property type="match status" value="1"/>
</dbReference>
<dbReference type="Gene3D" id="3.30.110.40">
    <property type="entry name" value="TusA-like domain"/>
    <property type="match status" value="1"/>
</dbReference>
<proteinExistence type="inferred from homology"/>
<dbReference type="Proteomes" id="UP000823889">
    <property type="component" value="Unassembled WGS sequence"/>
</dbReference>
<dbReference type="CDD" id="cd00291">
    <property type="entry name" value="SirA_YedF_YeeD"/>
    <property type="match status" value="1"/>
</dbReference>
<evidence type="ECO:0000313" key="3">
    <source>
        <dbReference type="EMBL" id="HJD43557.1"/>
    </source>
</evidence>
<comment type="similarity">
    <text evidence="1">Belongs to the sulfur carrier protein TusA family.</text>
</comment>
<dbReference type="InterPro" id="IPR001455">
    <property type="entry name" value="TusA-like"/>
</dbReference>
<dbReference type="AlphaFoldDB" id="A0A9D2RH80"/>
<dbReference type="PROSITE" id="PS01148">
    <property type="entry name" value="UPF0033"/>
    <property type="match status" value="1"/>
</dbReference>
<evidence type="ECO:0000256" key="1">
    <source>
        <dbReference type="ARBA" id="ARBA00008984"/>
    </source>
</evidence>
<organism evidence="3 4">
    <name type="scientific">Candidatus Paenalcaligenes intestinipullorum</name>
    <dbReference type="NCBI Taxonomy" id="2838718"/>
    <lineage>
        <taxon>Bacteria</taxon>
        <taxon>Pseudomonadati</taxon>
        <taxon>Pseudomonadota</taxon>
        <taxon>Betaproteobacteria</taxon>
        <taxon>Burkholderiales</taxon>
        <taxon>Alcaligenaceae</taxon>
        <taxon>Paenalcaligenes</taxon>
    </lineage>
</organism>
<protein>
    <submittedName>
        <fullName evidence="3">Sulfurtransferase TusA family protein</fullName>
    </submittedName>
</protein>